<keyword evidence="1" id="KW-0067">ATP-binding</keyword>
<keyword evidence="1" id="KW-0347">Helicase</keyword>
<dbReference type="AlphaFoldDB" id="A0AAE0BIK7"/>
<accession>A0AAE0BIK7</accession>
<dbReference type="InterPro" id="IPR027417">
    <property type="entry name" value="P-loop_NTPase"/>
</dbReference>
<sequence>MTSSSVNNDQRKRGATRKANAEQRRVIDEVRRAVDNPEDFALPRVFFVDGPGGTGKTFLENALLDGVRGQGKVVLAMAFSGIAAQLLVDRLLRDVTGIDKPFGGKTILLVGDFRQVLPIVYRGTRADISGIVLSRSPLWRHFRVLRLTTNMRAALMVQAGDHALAEAQQSFANYLLRIGAAADSPTLLMCLPVGERTLSKLIERVYPDMLLKFDTASFTEYLSERTIMTPLNATADMLNAKLLAMLPGDEHEVRSADRVEELDDAHLVPVEFLNKFNPSGFPHHVLRLKAGSPIMLLRNLDSPNGLSNGTRLIVRAISGRLIDAEILGGQHKGNRVWIPRIPMTADPQLTEDDGDHQCADDTGVYTLNVVFPEALLPGTSDTVPLEVVFQEVDPAVNEEYDDEFPSPPQQSPIDPDEGRVLLDDGGDVAGHPVHIYY</sequence>
<feature type="domain" description="DNA helicase Pif1-like DEAD-box helicase" evidence="3">
    <location>
        <begin position="20"/>
        <end position="87"/>
    </location>
</feature>
<evidence type="ECO:0000256" key="2">
    <source>
        <dbReference type="SAM" id="MobiDB-lite"/>
    </source>
</evidence>
<feature type="domain" description="DNA helicase Pif1-like DEAD-box helicase" evidence="3">
    <location>
        <begin position="88"/>
        <end position="180"/>
    </location>
</feature>
<dbReference type="InterPro" id="IPR010285">
    <property type="entry name" value="DNA_helicase_pif1-like_DEAD"/>
</dbReference>
<gene>
    <name evidence="5" type="ORF">CYMTET_53216</name>
</gene>
<keyword evidence="1" id="KW-0233">DNA recombination</keyword>
<keyword evidence="1" id="KW-0547">Nucleotide-binding</keyword>
<dbReference type="Gene3D" id="3.40.50.300">
    <property type="entry name" value="P-loop containing nucleotide triphosphate hydrolases"/>
    <property type="match status" value="1"/>
</dbReference>
<evidence type="ECO:0000313" key="5">
    <source>
        <dbReference type="EMBL" id="KAK3236655.1"/>
    </source>
</evidence>
<comment type="cofactor">
    <cofactor evidence="1">
        <name>Mg(2+)</name>
        <dbReference type="ChEBI" id="CHEBI:18420"/>
    </cofactor>
</comment>
<dbReference type="GO" id="GO:0006310">
    <property type="term" value="P:DNA recombination"/>
    <property type="evidence" value="ECO:0007669"/>
    <property type="project" value="UniProtKB-KW"/>
</dbReference>
<dbReference type="SUPFAM" id="SSF52540">
    <property type="entry name" value="P-loop containing nucleoside triphosphate hydrolases"/>
    <property type="match status" value="2"/>
</dbReference>
<comment type="similarity">
    <text evidence="1">Belongs to the helicase family.</text>
</comment>
<dbReference type="InterPro" id="IPR049163">
    <property type="entry name" value="Pif1-like_2B_dom"/>
</dbReference>
<dbReference type="GO" id="GO:0006281">
    <property type="term" value="P:DNA repair"/>
    <property type="evidence" value="ECO:0007669"/>
    <property type="project" value="UniProtKB-KW"/>
</dbReference>
<dbReference type="Proteomes" id="UP001190700">
    <property type="component" value="Unassembled WGS sequence"/>
</dbReference>
<dbReference type="Pfam" id="PF05970">
    <property type="entry name" value="PIF1"/>
    <property type="match status" value="2"/>
</dbReference>
<keyword evidence="6" id="KW-1185">Reference proteome</keyword>
<feature type="region of interest" description="Disordered" evidence="2">
    <location>
        <begin position="1"/>
        <end position="23"/>
    </location>
</feature>
<dbReference type="PANTHER" id="PTHR10492">
    <property type="match status" value="1"/>
</dbReference>
<dbReference type="GO" id="GO:0005524">
    <property type="term" value="F:ATP binding"/>
    <property type="evidence" value="ECO:0007669"/>
    <property type="project" value="UniProtKB-KW"/>
</dbReference>
<evidence type="ECO:0000259" key="3">
    <source>
        <dbReference type="Pfam" id="PF05970"/>
    </source>
</evidence>
<protein>
    <recommendedName>
        <fullName evidence="1">ATP-dependent DNA helicase</fullName>
        <ecNumber evidence="1">5.6.2.3</ecNumber>
    </recommendedName>
</protein>
<evidence type="ECO:0000259" key="4">
    <source>
        <dbReference type="Pfam" id="PF21530"/>
    </source>
</evidence>
<keyword evidence="1" id="KW-0234">DNA repair</keyword>
<dbReference type="Pfam" id="PF21530">
    <property type="entry name" value="Pif1_2B_dom"/>
    <property type="match status" value="1"/>
</dbReference>
<reference evidence="5 6" key="1">
    <citation type="journal article" date="2015" name="Genome Biol. Evol.">
        <title>Comparative Genomics of a Bacterivorous Green Alga Reveals Evolutionary Causalities and Consequences of Phago-Mixotrophic Mode of Nutrition.</title>
        <authorList>
            <person name="Burns J.A."/>
            <person name="Paasch A."/>
            <person name="Narechania A."/>
            <person name="Kim E."/>
        </authorList>
    </citation>
    <scope>NUCLEOTIDE SEQUENCE [LARGE SCALE GENOMIC DNA]</scope>
    <source>
        <strain evidence="5 6">PLY_AMNH</strain>
    </source>
</reference>
<evidence type="ECO:0000256" key="1">
    <source>
        <dbReference type="RuleBase" id="RU363044"/>
    </source>
</evidence>
<name>A0AAE0BIK7_9CHLO</name>
<dbReference type="PANTHER" id="PTHR10492:SF57">
    <property type="entry name" value="ATP-DEPENDENT DNA HELICASE"/>
    <property type="match status" value="1"/>
</dbReference>
<evidence type="ECO:0000313" key="6">
    <source>
        <dbReference type="Proteomes" id="UP001190700"/>
    </source>
</evidence>
<dbReference type="EMBL" id="LGRX02034925">
    <property type="protein sequence ID" value="KAK3236655.1"/>
    <property type="molecule type" value="Genomic_DNA"/>
</dbReference>
<comment type="catalytic activity">
    <reaction evidence="1">
        <text>ATP + H2O = ADP + phosphate + H(+)</text>
        <dbReference type="Rhea" id="RHEA:13065"/>
        <dbReference type="ChEBI" id="CHEBI:15377"/>
        <dbReference type="ChEBI" id="CHEBI:15378"/>
        <dbReference type="ChEBI" id="CHEBI:30616"/>
        <dbReference type="ChEBI" id="CHEBI:43474"/>
        <dbReference type="ChEBI" id="CHEBI:456216"/>
        <dbReference type="EC" id="5.6.2.3"/>
    </reaction>
</comment>
<dbReference type="GO" id="GO:0043139">
    <property type="term" value="F:5'-3' DNA helicase activity"/>
    <property type="evidence" value="ECO:0007669"/>
    <property type="project" value="UniProtKB-EC"/>
</dbReference>
<proteinExistence type="inferred from homology"/>
<dbReference type="GO" id="GO:0016787">
    <property type="term" value="F:hydrolase activity"/>
    <property type="evidence" value="ECO:0007669"/>
    <property type="project" value="UniProtKB-KW"/>
</dbReference>
<dbReference type="GO" id="GO:0000723">
    <property type="term" value="P:telomere maintenance"/>
    <property type="evidence" value="ECO:0007669"/>
    <property type="project" value="InterPro"/>
</dbReference>
<comment type="caution">
    <text evidence="5">The sequence shown here is derived from an EMBL/GenBank/DDBJ whole genome shotgun (WGS) entry which is preliminary data.</text>
</comment>
<feature type="domain" description="DNA helicase Pif1-like 2B" evidence="4">
    <location>
        <begin position="271"/>
        <end position="314"/>
    </location>
</feature>
<keyword evidence="1" id="KW-0227">DNA damage</keyword>
<dbReference type="EC" id="5.6.2.3" evidence="1"/>
<keyword evidence="1" id="KW-0378">Hydrolase</keyword>
<organism evidence="5 6">
    <name type="scientific">Cymbomonas tetramitiformis</name>
    <dbReference type="NCBI Taxonomy" id="36881"/>
    <lineage>
        <taxon>Eukaryota</taxon>
        <taxon>Viridiplantae</taxon>
        <taxon>Chlorophyta</taxon>
        <taxon>Pyramimonadophyceae</taxon>
        <taxon>Pyramimonadales</taxon>
        <taxon>Pyramimonadaceae</taxon>
        <taxon>Cymbomonas</taxon>
    </lineage>
</organism>